<organism evidence="2">
    <name type="scientific">Gongylonema pulchrum</name>
    <dbReference type="NCBI Taxonomy" id="637853"/>
    <lineage>
        <taxon>Eukaryota</taxon>
        <taxon>Metazoa</taxon>
        <taxon>Ecdysozoa</taxon>
        <taxon>Nematoda</taxon>
        <taxon>Chromadorea</taxon>
        <taxon>Rhabditida</taxon>
        <taxon>Spirurina</taxon>
        <taxon>Spiruromorpha</taxon>
        <taxon>Spiruroidea</taxon>
        <taxon>Gongylonematidae</taxon>
        <taxon>Gongylonema</taxon>
    </lineage>
</organism>
<dbReference type="WBParaSite" id="GPUH_0000152301-mRNA-1">
    <property type="protein sequence ID" value="GPUH_0000152301-mRNA-1"/>
    <property type="gene ID" value="GPUH_0000152301"/>
</dbReference>
<feature type="domain" description="Chondroitin proteoglycan 4" evidence="1">
    <location>
        <begin position="15"/>
        <end position="85"/>
    </location>
</feature>
<name>A0A183CYH9_9BILA</name>
<evidence type="ECO:0000259" key="1">
    <source>
        <dbReference type="Pfam" id="PF15481"/>
    </source>
</evidence>
<evidence type="ECO:0000313" key="2">
    <source>
        <dbReference type="WBParaSite" id="GPUH_0000152301-mRNA-1"/>
    </source>
</evidence>
<dbReference type="Pfam" id="PF15481">
    <property type="entry name" value="CPG4"/>
    <property type="match status" value="1"/>
</dbReference>
<protein>
    <submittedName>
        <fullName evidence="2">CPG4 domain-containing protein</fullName>
    </submittedName>
</protein>
<dbReference type="AlphaFoldDB" id="A0A183CYH9"/>
<accession>A0A183CYH9</accession>
<dbReference type="InterPro" id="IPR029153">
    <property type="entry name" value="CPG4"/>
</dbReference>
<reference evidence="2" key="1">
    <citation type="submission" date="2016-06" db="UniProtKB">
        <authorList>
            <consortium name="WormBaseParasite"/>
        </authorList>
    </citation>
    <scope>IDENTIFICATION</scope>
</reference>
<proteinExistence type="predicted"/>
<sequence>MLLFWLPEIELLSCTRCLKPLLQTLRASFVSGNNYERLVNTCDKLRSVYQCMDRIKKCQPNHLFRVFTDGLKYMCVEHPDDCMQQCNAHKLVVGWFTYLVMRSTTFIRLGEGNLPPRVNSIFFRKVSTEACTLVFTTNQSRKRTVLKKYLKHVHICCYFLCLKTKYNSRCFGVGGNLLLVRITALQAWCNLLCSSSRC</sequence>